<dbReference type="PROSITE" id="PS50893">
    <property type="entry name" value="ABC_TRANSPORTER_2"/>
    <property type="match status" value="1"/>
</dbReference>
<dbReference type="InterPro" id="IPR003593">
    <property type="entry name" value="AAA+_ATPase"/>
</dbReference>
<dbReference type="PANTHER" id="PTHR43553:SF24">
    <property type="entry name" value="ENERGY-COUPLING FACTOR TRANSPORTER ATP-BINDING PROTEIN ECFA1"/>
    <property type="match status" value="1"/>
</dbReference>
<sequence length="229" mass="25291">MTDTTRPVLSFRGVSVSKGGRPILRDVDLDLGERRIGIVGRNGSGKSTLARLCNGIERPTQGTVAVDGQSDRKALRRAVGFVFQNPDSQIVYPIVSEDLEFGLKNLGLPKDEIRARIDAILARFGLEPLRDRLTHQLSGGEKQMVALAGVLVMQPRVIVLDEPATLLDLWNRNRLMTVLRELDQTVIMVSHHLDLLDGFDRVLHIGDGTLLDDGPPERVIPAYVARETC</sequence>
<dbReference type="EMBL" id="JBHRSK010000004">
    <property type="protein sequence ID" value="MFC2968033.1"/>
    <property type="molecule type" value="Genomic_DNA"/>
</dbReference>
<evidence type="ECO:0000256" key="3">
    <source>
        <dbReference type="ARBA" id="ARBA00022741"/>
    </source>
</evidence>
<comment type="caution">
    <text evidence="6">The sequence shown here is derived from an EMBL/GenBank/DDBJ whole genome shotgun (WGS) entry which is preliminary data.</text>
</comment>
<proteinExistence type="inferred from homology"/>
<dbReference type="PROSITE" id="PS00211">
    <property type="entry name" value="ABC_TRANSPORTER_1"/>
    <property type="match status" value="1"/>
</dbReference>
<evidence type="ECO:0000256" key="4">
    <source>
        <dbReference type="ARBA" id="ARBA00022840"/>
    </source>
</evidence>
<keyword evidence="7" id="KW-1185">Reference proteome</keyword>
<keyword evidence="3" id="KW-0547">Nucleotide-binding</keyword>
<dbReference type="InterPro" id="IPR050095">
    <property type="entry name" value="ECF_ABC_transporter_ATP-bd"/>
</dbReference>
<dbReference type="InterPro" id="IPR027417">
    <property type="entry name" value="P-loop_NTPase"/>
</dbReference>
<dbReference type="CDD" id="cd03225">
    <property type="entry name" value="ABC_cobalt_CbiO_domain1"/>
    <property type="match status" value="1"/>
</dbReference>
<gene>
    <name evidence="6" type="ORF">ACFOES_08005</name>
</gene>
<dbReference type="InterPro" id="IPR017871">
    <property type="entry name" value="ABC_transporter-like_CS"/>
</dbReference>
<evidence type="ECO:0000256" key="1">
    <source>
        <dbReference type="ARBA" id="ARBA00005417"/>
    </source>
</evidence>
<name>A0ABV7AF90_9RHOB</name>
<evidence type="ECO:0000256" key="2">
    <source>
        <dbReference type="ARBA" id="ARBA00022448"/>
    </source>
</evidence>
<feature type="domain" description="ABC transporter" evidence="5">
    <location>
        <begin position="9"/>
        <end position="228"/>
    </location>
</feature>
<dbReference type="SUPFAM" id="SSF52540">
    <property type="entry name" value="P-loop containing nucleoside triphosphate hydrolases"/>
    <property type="match status" value="1"/>
</dbReference>
<accession>A0ABV7AF90</accession>
<evidence type="ECO:0000313" key="6">
    <source>
        <dbReference type="EMBL" id="MFC2968033.1"/>
    </source>
</evidence>
<dbReference type="SMART" id="SM00382">
    <property type="entry name" value="AAA"/>
    <property type="match status" value="1"/>
</dbReference>
<dbReference type="Pfam" id="PF00005">
    <property type="entry name" value="ABC_tran"/>
    <property type="match status" value="1"/>
</dbReference>
<dbReference type="InterPro" id="IPR015856">
    <property type="entry name" value="ABC_transpr_CbiO/EcfA_su"/>
</dbReference>
<keyword evidence="2" id="KW-0813">Transport</keyword>
<dbReference type="InterPro" id="IPR003439">
    <property type="entry name" value="ABC_transporter-like_ATP-bd"/>
</dbReference>
<dbReference type="Gene3D" id="3.40.50.300">
    <property type="entry name" value="P-loop containing nucleotide triphosphate hydrolases"/>
    <property type="match status" value="1"/>
</dbReference>
<organism evidence="6 7">
    <name type="scientific">Acidimangrovimonas pyrenivorans</name>
    <dbReference type="NCBI Taxonomy" id="2030798"/>
    <lineage>
        <taxon>Bacteria</taxon>
        <taxon>Pseudomonadati</taxon>
        <taxon>Pseudomonadota</taxon>
        <taxon>Alphaproteobacteria</taxon>
        <taxon>Rhodobacterales</taxon>
        <taxon>Paracoccaceae</taxon>
        <taxon>Acidimangrovimonas</taxon>
    </lineage>
</organism>
<evidence type="ECO:0000313" key="7">
    <source>
        <dbReference type="Proteomes" id="UP001595443"/>
    </source>
</evidence>
<evidence type="ECO:0000259" key="5">
    <source>
        <dbReference type="PROSITE" id="PS50893"/>
    </source>
</evidence>
<reference evidence="7" key="1">
    <citation type="journal article" date="2019" name="Int. J. Syst. Evol. Microbiol.">
        <title>The Global Catalogue of Microorganisms (GCM) 10K type strain sequencing project: providing services to taxonomists for standard genome sequencing and annotation.</title>
        <authorList>
            <consortium name="The Broad Institute Genomics Platform"/>
            <consortium name="The Broad Institute Genome Sequencing Center for Infectious Disease"/>
            <person name="Wu L."/>
            <person name="Ma J."/>
        </authorList>
    </citation>
    <scope>NUCLEOTIDE SEQUENCE [LARGE SCALE GENOMIC DNA]</scope>
    <source>
        <strain evidence="7">KCTC 62192</strain>
    </source>
</reference>
<dbReference type="RefSeq" id="WP_377832682.1">
    <property type="nucleotide sequence ID" value="NZ_JBHRSK010000004.1"/>
</dbReference>
<protein>
    <submittedName>
        <fullName evidence="6">Energy-coupling factor ABC transporter ATP-binding protein</fullName>
    </submittedName>
</protein>
<dbReference type="GO" id="GO:0005524">
    <property type="term" value="F:ATP binding"/>
    <property type="evidence" value="ECO:0007669"/>
    <property type="project" value="UniProtKB-KW"/>
</dbReference>
<dbReference type="Proteomes" id="UP001595443">
    <property type="component" value="Unassembled WGS sequence"/>
</dbReference>
<comment type="similarity">
    <text evidence="1">Belongs to the ABC transporter superfamily.</text>
</comment>
<dbReference type="PANTHER" id="PTHR43553">
    <property type="entry name" value="HEAVY METAL TRANSPORTER"/>
    <property type="match status" value="1"/>
</dbReference>
<keyword evidence="4 6" id="KW-0067">ATP-binding</keyword>